<dbReference type="PROSITE" id="PS50932">
    <property type="entry name" value="HTH_LACI_2"/>
    <property type="match status" value="1"/>
</dbReference>
<dbReference type="Pfam" id="PF13377">
    <property type="entry name" value="Peripla_BP_3"/>
    <property type="match status" value="1"/>
</dbReference>
<dbReference type="GO" id="GO:0003700">
    <property type="term" value="F:DNA-binding transcription factor activity"/>
    <property type="evidence" value="ECO:0007669"/>
    <property type="project" value="TreeGrafter"/>
</dbReference>
<dbReference type="PANTHER" id="PTHR30146:SF148">
    <property type="entry name" value="HTH-TYPE TRANSCRIPTIONAL REPRESSOR PURR-RELATED"/>
    <property type="match status" value="1"/>
</dbReference>
<evidence type="ECO:0000313" key="6">
    <source>
        <dbReference type="EMBL" id="RNF51045.1"/>
    </source>
</evidence>
<dbReference type="EMBL" id="RIZG01000004">
    <property type="protein sequence ID" value="RNF51045.1"/>
    <property type="molecule type" value="Genomic_DNA"/>
</dbReference>
<proteinExistence type="predicted"/>
<evidence type="ECO:0000256" key="2">
    <source>
        <dbReference type="ARBA" id="ARBA00023015"/>
    </source>
</evidence>
<dbReference type="Pfam" id="PF00356">
    <property type="entry name" value="LacI"/>
    <property type="match status" value="1"/>
</dbReference>
<sequence>MSTIYDVAKIAKVSPKTVSRVLNNDAPVGEATRLKVKAAIDQLGYVPSTAARAMRSNKSGLIGVITGAISHNPTAGPTGLPDLFIVQGIQSEIQSSGKTLLIADTGNDSSRIEPLIRTFQEHRVEGIIYVADFHQQINLPKHTKNIGIVLANCFDSKETPAVVPDDEWGQYYLVKRILLSGHRRVAYLSLDKQMVATELRTNGYCQALSEAGIEIDSDLILCADTLHQVDNKVLVEQAVDRLLALPQPPTVICCGNDKMALKLYGILRSRGIRIPEDMSVAGYDNYLSITESLYPSLTTVDLAYREMGVEAARLLLKQIQDKQFQLLATPVRVASPVVWRHSVLPCDNIS</sequence>
<organism evidence="6 7">
    <name type="scientific">Marinomonas hwangdonensis</name>
    <dbReference type="NCBI Taxonomy" id="1053647"/>
    <lineage>
        <taxon>Bacteria</taxon>
        <taxon>Pseudomonadati</taxon>
        <taxon>Pseudomonadota</taxon>
        <taxon>Gammaproteobacteria</taxon>
        <taxon>Oceanospirillales</taxon>
        <taxon>Oceanospirillaceae</taxon>
        <taxon>Marinomonas</taxon>
    </lineage>
</organism>
<keyword evidence="1" id="KW-0678">Repressor</keyword>
<dbReference type="GO" id="GO:0000976">
    <property type="term" value="F:transcription cis-regulatory region binding"/>
    <property type="evidence" value="ECO:0007669"/>
    <property type="project" value="TreeGrafter"/>
</dbReference>
<dbReference type="CDD" id="cd06288">
    <property type="entry name" value="PBP1_sucrose_transcription_regulator"/>
    <property type="match status" value="1"/>
</dbReference>
<reference evidence="6 7" key="1">
    <citation type="journal article" date="2012" name="Int. J. Syst. Evol. Microbiol.">
        <title>Marinomonas hwangdonensis sp. nov., isolated from seawater.</title>
        <authorList>
            <person name="Jung Y.T."/>
            <person name="Oh T.K."/>
            <person name="Yoon J.H."/>
        </authorList>
    </citation>
    <scope>NUCLEOTIDE SEQUENCE [LARGE SCALE GENOMIC DNA]</scope>
    <source>
        <strain evidence="6 7">HDW-15</strain>
    </source>
</reference>
<dbReference type="CDD" id="cd01392">
    <property type="entry name" value="HTH_LacI"/>
    <property type="match status" value="1"/>
</dbReference>
<dbReference type="InterPro" id="IPR046335">
    <property type="entry name" value="LacI/GalR-like_sensor"/>
</dbReference>
<dbReference type="InterPro" id="IPR028082">
    <property type="entry name" value="Peripla_BP_I"/>
</dbReference>
<keyword evidence="7" id="KW-1185">Reference proteome</keyword>
<dbReference type="InterPro" id="IPR010982">
    <property type="entry name" value="Lambda_DNA-bd_dom_sf"/>
</dbReference>
<dbReference type="PANTHER" id="PTHR30146">
    <property type="entry name" value="LACI-RELATED TRANSCRIPTIONAL REPRESSOR"/>
    <property type="match status" value="1"/>
</dbReference>
<dbReference type="Gene3D" id="3.40.50.2300">
    <property type="match status" value="2"/>
</dbReference>
<comment type="caution">
    <text evidence="6">The sequence shown here is derived from an EMBL/GenBank/DDBJ whole genome shotgun (WGS) entry which is preliminary data.</text>
</comment>
<name>A0A3M8Q4K4_9GAMM</name>
<dbReference type="AlphaFoldDB" id="A0A3M8Q4K4"/>
<keyword evidence="2" id="KW-0805">Transcription regulation</keyword>
<evidence type="ECO:0000256" key="4">
    <source>
        <dbReference type="ARBA" id="ARBA00023163"/>
    </source>
</evidence>
<keyword evidence="3 6" id="KW-0238">DNA-binding</keyword>
<dbReference type="OrthoDB" id="6619319at2"/>
<dbReference type="RefSeq" id="WP_123095558.1">
    <property type="nucleotide sequence ID" value="NZ_RIZG01000004.1"/>
</dbReference>
<evidence type="ECO:0000259" key="5">
    <source>
        <dbReference type="PROSITE" id="PS50932"/>
    </source>
</evidence>
<gene>
    <name evidence="6" type="ORF">EBI00_08775</name>
</gene>
<dbReference type="SMART" id="SM00354">
    <property type="entry name" value="HTH_LACI"/>
    <property type="match status" value="1"/>
</dbReference>
<evidence type="ECO:0000256" key="1">
    <source>
        <dbReference type="ARBA" id="ARBA00022491"/>
    </source>
</evidence>
<keyword evidence="4" id="KW-0804">Transcription</keyword>
<dbReference type="InterPro" id="IPR000843">
    <property type="entry name" value="HTH_LacI"/>
</dbReference>
<evidence type="ECO:0000256" key="3">
    <source>
        <dbReference type="ARBA" id="ARBA00023125"/>
    </source>
</evidence>
<dbReference type="SUPFAM" id="SSF47413">
    <property type="entry name" value="lambda repressor-like DNA-binding domains"/>
    <property type="match status" value="1"/>
</dbReference>
<protein>
    <submittedName>
        <fullName evidence="6">LacI family DNA-binding transcriptional regulator</fullName>
    </submittedName>
</protein>
<dbReference type="SUPFAM" id="SSF53822">
    <property type="entry name" value="Periplasmic binding protein-like I"/>
    <property type="match status" value="1"/>
</dbReference>
<feature type="domain" description="HTH lacI-type" evidence="5">
    <location>
        <begin position="2"/>
        <end position="56"/>
    </location>
</feature>
<dbReference type="PROSITE" id="PS00356">
    <property type="entry name" value="HTH_LACI_1"/>
    <property type="match status" value="1"/>
</dbReference>
<evidence type="ECO:0000313" key="7">
    <source>
        <dbReference type="Proteomes" id="UP000280507"/>
    </source>
</evidence>
<accession>A0A3M8Q4K4</accession>
<dbReference type="Proteomes" id="UP000280507">
    <property type="component" value="Unassembled WGS sequence"/>
</dbReference>
<dbReference type="Gene3D" id="1.10.260.40">
    <property type="entry name" value="lambda repressor-like DNA-binding domains"/>
    <property type="match status" value="1"/>
</dbReference>